<gene>
    <name evidence="2" type="ORF">E5L68_006630</name>
</gene>
<name>A0ABW9JHD0_9SPHI</name>
<evidence type="ECO:0000313" key="2">
    <source>
        <dbReference type="EMBL" id="MFN0291059.1"/>
    </source>
</evidence>
<comment type="caution">
    <text evidence="2">The sequence shown here is derived from an EMBL/GenBank/DDBJ whole genome shotgun (WGS) entry which is preliminary data.</text>
</comment>
<keyword evidence="3" id="KW-1185">Reference proteome</keyword>
<proteinExistence type="predicted"/>
<dbReference type="Proteomes" id="UP001517367">
    <property type="component" value="Unassembled WGS sequence"/>
</dbReference>
<evidence type="ECO:0000256" key="1">
    <source>
        <dbReference type="SAM" id="MobiDB-lite"/>
    </source>
</evidence>
<protein>
    <recommendedName>
        <fullName evidence="4">F5/8 type C domain-containing protein</fullName>
    </recommendedName>
</protein>
<organism evidence="2 3">
    <name type="scientific">Pedobacter helvus</name>
    <dbReference type="NCBI Taxonomy" id="2563444"/>
    <lineage>
        <taxon>Bacteria</taxon>
        <taxon>Pseudomonadati</taxon>
        <taxon>Bacteroidota</taxon>
        <taxon>Sphingobacteriia</taxon>
        <taxon>Sphingobacteriales</taxon>
        <taxon>Sphingobacteriaceae</taxon>
        <taxon>Pedobacter</taxon>
    </lineage>
</organism>
<sequence>MKKYQTLGGAMGTPSSFFKAIIFVVFLGLSSSASAQLLAWQFALPEPSKGVETSSKSTTTNEFLEPSTLTRGKGVVPKQGNSRGFSGNFGVDESFEDAEKSNSYFQFEVKPRKGYQVSLSSLKATLRRQEQSAHIYRWAYSLDGKNFTKIGREDVKITNVNNNGSAQSPVDLSSIKELQKSNKTITLRLYAWGGLTNQGKAIAFGFGKSDAKGSNAIALEGSVTQK</sequence>
<evidence type="ECO:0000313" key="3">
    <source>
        <dbReference type="Proteomes" id="UP001517367"/>
    </source>
</evidence>
<feature type="compositionally biased region" description="Polar residues" evidence="1">
    <location>
        <begin position="51"/>
        <end position="70"/>
    </location>
</feature>
<evidence type="ECO:0008006" key="4">
    <source>
        <dbReference type="Google" id="ProtNLM"/>
    </source>
</evidence>
<feature type="region of interest" description="Disordered" evidence="1">
    <location>
        <begin position="49"/>
        <end position="81"/>
    </location>
</feature>
<dbReference type="RefSeq" id="WP_246073666.1">
    <property type="nucleotide sequence ID" value="NZ_SRMP02000008.1"/>
</dbReference>
<dbReference type="EMBL" id="SRMP02000008">
    <property type="protein sequence ID" value="MFN0291059.1"/>
    <property type="molecule type" value="Genomic_DNA"/>
</dbReference>
<reference evidence="2 3" key="1">
    <citation type="submission" date="2024-12" db="EMBL/GenBank/DDBJ databases">
        <authorList>
            <person name="Hu S."/>
        </authorList>
    </citation>
    <scope>NUCLEOTIDE SEQUENCE [LARGE SCALE GENOMIC DNA]</scope>
    <source>
        <strain evidence="2 3">P-25</strain>
    </source>
</reference>
<accession>A0ABW9JHD0</accession>